<dbReference type="Proteomes" id="UP000430146">
    <property type="component" value="Unassembled WGS sequence"/>
</dbReference>
<name>A0A5S9R322_MYCVN</name>
<sequence>MPNIKLASSNSQTAAGLVERVSKRGMTLTVEVAESFLREQNYAAACNLGVDERNARQYLDDDTLDELADELVSSFADEAPGSNLFDLPRTAHISVANLGRFIAGLAEAIQFFGIFQEIDDADRRARIHEIAQLLSVAGLVQSDHTNWPCSRSPSDVRTDCADIDHRRRPHRQRRPGRGAATRRDASPRRINLVSAAGETRFEHPEQGGTGLVVCVGTRVASH</sequence>
<protein>
    <submittedName>
        <fullName evidence="2">Uncharacterized protein</fullName>
    </submittedName>
</protein>
<evidence type="ECO:0000313" key="3">
    <source>
        <dbReference type="Proteomes" id="UP000430146"/>
    </source>
</evidence>
<dbReference type="AlphaFoldDB" id="A0A5S9R322"/>
<organism evidence="2 3">
    <name type="scientific">Mycolicibacterium vanbaalenii</name>
    <name type="common">Mycobacterium vanbaalenii</name>
    <dbReference type="NCBI Taxonomy" id="110539"/>
    <lineage>
        <taxon>Bacteria</taxon>
        <taxon>Bacillati</taxon>
        <taxon>Actinomycetota</taxon>
        <taxon>Actinomycetes</taxon>
        <taxon>Mycobacteriales</taxon>
        <taxon>Mycobacteriaceae</taxon>
        <taxon>Mycolicibacterium</taxon>
    </lineage>
</organism>
<evidence type="ECO:0000313" key="2">
    <source>
        <dbReference type="EMBL" id="CAA0126471.1"/>
    </source>
</evidence>
<accession>A0A5S9R322</accession>
<evidence type="ECO:0000256" key="1">
    <source>
        <dbReference type="SAM" id="MobiDB-lite"/>
    </source>
</evidence>
<gene>
    <name evidence="2" type="ORF">AELLOGFF_04798</name>
</gene>
<feature type="region of interest" description="Disordered" evidence="1">
    <location>
        <begin position="166"/>
        <end position="188"/>
    </location>
</feature>
<dbReference type="EMBL" id="CACSIP010000025">
    <property type="protein sequence ID" value="CAA0126471.1"/>
    <property type="molecule type" value="Genomic_DNA"/>
</dbReference>
<reference evidence="2 3" key="1">
    <citation type="submission" date="2019-11" db="EMBL/GenBank/DDBJ databases">
        <authorList>
            <person name="Holert J."/>
        </authorList>
    </citation>
    <scope>NUCLEOTIDE SEQUENCE [LARGE SCALE GENOMIC DNA]</scope>
    <source>
        <strain evidence="2">BC8_1</strain>
    </source>
</reference>
<proteinExistence type="predicted"/>
<keyword evidence="3" id="KW-1185">Reference proteome</keyword>
<feature type="compositionally biased region" description="Basic residues" evidence="1">
    <location>
        <begin position="166"/>
        <end position="176"/>
    </location>
</feature>